<evidence type="ECO:0000256" key="1">
    <source>
        <dbReference type="SAM" id="SignalP"/>
    </source>
</evidence>
<proteinExistence type="predicted"/>
<reference evidence="2" key="1">
    <citation type="journal article" date="2020" name="Stud. Mycol.">
        <title>101 Dothideomycetes genomes: a test case for predicting lifestyles and emergence of pathogens.</title>
        <authorList>
            <person name="Haridas S."/>
            <person name="Albert R."/>
            <person name="Binder M."/>
            <person name="Bloem J."/>
            <person name="Labutti K."/>
            <person name="Salamov A."/>
            <person name="Andreopoulos B."/>
            <person name="Baker S."/>
            <person name="Barry K."/>
            <person name="Bills G."/>
            <person name="Bluhm B."/>
            <person name="Cannon C."/>
            <person name="Castanera R."/>
            <person name="Culley D."/>
            <person name="Daum C."/>
            <person name="Ezra D."/>
            <person name="Gonzalez J."/>
            <person name="Henrissat B."/>
            <person name="Kuo A."/>
            <person name="Liang C."/>
            <person name="Lipzen A."/>
            <person name="Lutzoni F."/>
            <person name="Magnuson J."/>
            <person name="Mondo S."/>
            <person name="Nolan M."/>
            <person name="Ohm R."/>
            <person name="Pangilinan J."/>
            <person name="Park H.-J."/>
            <person name="Ramirez L."/>
            <person name="Alfaro M."/>
            <person name="Sun H."/>
            <person name="Tritt A."/>
            <person name="Yoshinaga Y."/>
            <person name="Zwiers L.-H."/>
            <person name="Turgeon B."/>
            <person name="Goodwin S."/>
            <person name="Spatafora J."/>
            <person name="Crous P."/>
            <person name="Grigoriev I."/>
        </authorList>
    </citation>
    <scope>NUCLEOTIDE SEQUENCE</scope>
    <source>
        <strain evidence="2">CBS 116435</strain>
    </source>
</reference>
<gene>
    <name evidence="2" type="ORF">K431DRAFT_307119</name>
</gene>
<feature type="chain" id="PRO_5040137866" description="GPI anchored protein" evidence="1">
    <location>
        <begin position="21"/>
        <end position="325"/>
    </location>
</feature>
<organism evidence="2 3">
    <name type="scientific">Polychaeton citri CBS 116435</name>
    <dbReference type="NCBI Taxonomy" id="1314669"/>
    <lineage>
        <taxon>Eukaryota</taxon>
        <taxon>Fungi</taxon>
        <taxon>Dikarya</taxon>
        <taxon>Ascomycota</taxon>
        <taxon>Pezizomycotina</taxon>
        <taxon>Dothideomycetes</taxon>
        <taxon>Dothideomycetidae</taxon>
        <taxon>Capnodiales</taxon>
        <taxon>Capnodiaceae</taxon>
        <taxon>Polychaeton</taxon>
    </lineage>
</organism>
<keyword evidence="3" id="KW-1185">Reference proteome</keyword>
<keyword evidence="1" id="KW-0732">Signal</keyword>
<protein>
    <recommendedName>
        <fullName evidence="4">GPI anchored protein</fullName>
    </recommendedName>
</protein>
<name>A0A9P4Q0F9_9PEZI</name>
<evidence type="ECO:0000313" key="2">
    <source>
        <dbReference type="EMBL" id="KAF2717200.1"/>
    </source>
</evidence>
<evidence type="ECO:0008006" key="4">
    <source>
        <dbReference type="Google" id="ProtNLM"/>
    </source>
</evidence>
<comment type="caution">
    <text evidence="2">The sequence shown here is derived from an EMBL/GenBank/DDBJ whole genome shotgun (WGS) entry which is preliminary data.</text>
</comment>
<dbReference type="EMBL" id="MU003849">
    <property type="protein sequence ID" value="KAF2717200.1"/>
    <property type="molecule type" value="Genomic_DNA"/>
</dbReference>
<accession>A0A9P4Q0F9</accession>
<dbReference type="AlphaFoldDB" id="A0A9P4Q0F9"/>
<dbReference type="Proteomes" id="UP000799441">
    <property type="component" value="Unassembled WGS sequence"/>
</dbReference>
<dbReference type="OrthoDB" id="4777991at2759"/>
<sequence length="325" mass="34294">MLQNMVWLAAWTLCFGITAAKRPTYTKGNGTANVEGLLMGRNLLQRQSCGAGYGQCDKYGQCCPLDAGCCGVGCIAKENTCCDGGLCPPNNSCCYGSCCPPDWGCCTTDGSIYPLDGSDCCSDGGHCDPGERCGSCDDGTGEICCYGTGDDSTATYFTYLASITEDYGESYTSDTGEYSSVYLPITTSSDDYTYHSVHSVHSTFTPASYFTTIYTYYWLTYYVRTNFRSSESVFSSFTSSQTTLSVYATDVFEADNSFYVMESSVDRSASAAASSQGASMTLSINSAEGGQGPQGIVNAAPGVNSRLGYGFVGAGLVIGALAVLL</sequence>
<evidence type="ECO:0000313" key="3">
    <source>
        <dbReference type="Proteomes" id="UP000799441"/>
    </source>
</evidence>
<feature type="signal peptide" evidence="1">
    <location>
        <begin position="1"/>
        <end position="20"/>
    </location>
</feature>